<comment type="caution">
    <text evidence="1">The sequence shown here is derived from an EMBL/GenBank/DDBJ whole genome shotgun (WGS) entry which is preliminary data.</text>
</comment>
<dbReference type="EMBL" id="JANSHE010002470">
    <property type="protein sequence ID" value="KAJ2991661.1"/>
    <property type="molecule type" value="Genomic_DNA"/>
</dbReference>
<sequence length="349" mass="39437">MSDDGMNIDDGNESAVTSEQVFDRVDTTQTSETRAARSVEGWIVMVTGVHEEATEEDVMDKFAEFGEIKNLHLNLDRRTGYVKAMAKLTIKADDTASDSENEQPRSARKQASSTSKNASKDKGRVEDEDEGSGEDDEEDEEEYEIEAILDAKHGTFPEGRVGYLVKWKGYGDEHNSWVDERDAEGAQDLIAEFWKHHKKGARKSDVKPKATPKPRKSSAKADSDVESTAPAKKRRGGMRPPKQKKPRKSAAKTNNRRKSHADVSDEDGETYADLRKIKDVASWEHLVESIDTVERTEHGDLFVYFTLKHGKGHAREKSDICKKKMPLKLLEFYESNLRWKPSDEDAMEE</sequence>
<protein>
    <submittedName>
        <fullName evidence="1">Uncharacterized protein</fullName>
    </submittedName>
</protein>
<organism evidence="1 2">
    <name type="scientific">Trametes sanguinea</name>
    <dbReference type="NCBI Taxonomy" id="158606"/>
    <lineage>
        <taxon>Eukaryota</taxon>
        <taxon>Fungi</taxon>
        <taxon>Dikarya</taxon>
        <taxon>Basidiomycota</taxon>
        <taxon>Agaricomycotina</taxon>
        <taxon>Agaricomycetes</taxon>
        <taxon>Polyporales</taxon>
        <taxon>Polyporaceae</taxon>
        <taxon>Trametes</taxon>
    </lineage>
</organism>
<reference evidence="1" key="1">
    <citation type="submission" date="2022-08" db="EMBL/GenBank/DDBJ databases">
        <title>Genome Sequence of Pycnoporus sanguineus.</title>
        <authorList>
            <person name="Buettner E."/>
        </authorList>
    </citation>
    <scope>NUCLEOTIDE SEQUENCE</scope>
    <source>
        <strain evidence="1">CG-C14</strain>
    </source>
</reference>
<dbReference type="Proteomes" id="UP001144978">
    <property type="component" value="Unassembled WGS sequence"/>
</dbReference>
<evidence type="ECO:0000313" key="1">
    <source>
        <dbReference type="EMBL" id="KAJ2991661.1"/>
    </source>
</evidence>
<evidence type="ECO:0000313" key="2">
    <source>
        <dbReference type="Proteomes" id="UP001144978"/>
    </source>
</evidence>
<gene>
    <name evidence="1" type="ORF">NUW54_g8135</name>
</gene>
<proteinExistence type="predicted"/>
<keyword evidence="2" id="KW-1185">Reference proteome</keyword>
<accession>A0ACC1PHB4</accession>
<name>A0ACC1PHB4_9APHY</name>